<dbReference type="EMBL" id="CM018051">
    <property type="protein sequence ID" value="KAA8517504.1"/>
    <property type="molecule type" value="Genomic_DNA"/>
</dbReference>
<sequence>MGLYGHRVGCLSVLCADAKQAIAIKSQLQQIVRAMYSSPPIHGILLVSTLLSDPYLRALWEEEIKVMANRIIKMRTTLRQSLEKLDSPLNWQHITNQVGMFCFSGLSPKQVNLLAKEFHIYMTQDGRISMAGVTTSNVNYLANAIHEVTKFSQQA</sequence>
<dbReference type="AlphaFoldDB" id="A0A5J4ZHY7"/>
<feature type="domain" description="Aminotransferase class I/classII large" evidence="8">
    <location>
        <begin position="1"/>
        <end position="145"/>
    </location>
</feature>
<dbReference type="GO" id="GO:0004069">
    <property type="term" value="F:L-aspartate:2-oxoglutarate aminotransferase activity"/>
    <property type="evidence" value="ECO:0007669"/>
    <property type="project" value="TreeGrafter"/>
</dbReference>
<reference evidence="9 10" key="1">
    <citation type="submission" date="2019-09" db="EMBL/GenBank/DDBJ databases">
        <title>A chromosome-level genome assembly of the Chinese tupelo Nyssa sinensis.</title>
        <authorList>
            <person name="Yang X."/>
            <person name="Kang M."/>
            <person name="Yang Y."/>
            <person name="Xiong H."/>
            <person name="Wang M."/>
            <person name="Zhang Z."/>
            <person name="Wang Z."/>
            <person name="Wu H."/>
            <person name="Ma T."/>
            <person name="Liu J."/>
            <person name="Xi Z."/>
        </authorList>
    </citation>
    <scope>NUCLEOTIDE SEQUENCE [LARGE SCALE GENOMIC DNA]</scope>
    <source>
        <strain evidence="9">J267</strain>
        <tissue evidence="9">Leaf</tissue>
    </source>
</reference>
<evidence type="ECO:0000256" key="1">
    <source>
        <dbReference type="ARBA" id="ARBA00001933"/>
    </source>
</evidence>
<keyword evidence="6" id="KW-0663">Pyridoxal phosphate</keyword>
<evidence type="ECO:0000256" key="7">
    <source>
        <dbReference type="ARBA" id="ARBA00049185"/>
    </source>
</evidence>
<dbReference type="InterPro" id="IPR015422">
    <property type="entry name" value="PyrdxlP-dep_Trfase_small"/>
</dbReference>
<name>A0A5J4ZHY7_9ASTE</name>
<dbReference type="GO" id="GO:0005739">
    <property type="term" value="C:mitochondrion"/>
    <property type="evidence" value="ECO:0007669"/>
    <property type="project" value="TreeGrafter"/>
</dbReference>
<dbReference type="InterPro" id="IPR000796">
    <property type="entry name" value="Asp_trans"/>
</dbReference>
<accession>A0A5J4ZHY7</accession>
<protein>
    <recommendedName>
        <fullName evidence="8">Aminotransferase class I/classII large domain-containing protein</fullName>
    </recommendedName>
</protein>
<dbReference type="PRINTS" id="PR00799">
    <property type="entry name" value="TRANSAMINASE"/>
</dbReference>
<keyword evidence="10" id="KW-1185">Reference proteome</keyword>
<dbReference type="GO" id="GO:0030170">
    <property type="term" value="F:pyridoxal phosphate binding"/>
    <property type="evidence" value="ECO:0007669"/>
    <property type="project" value="InterPro"/>
</dbReference>
<dbReference type="OrthoDB" id="6752799at2759"/>
<gene>
    <name evidence="9" type="ORF">F0562_017866</name>
</gene>
<dbReference type="Gene3D" id="3.40.640.10">
    <property type="entry name" value="Type I PLP-dependent aspartate aminotransferase-like (Major domain)"/>
    <property type="match status" value="1"/>
</dbReference>
<dbReference type="Gene3D" id="3.90.1150.10">
    <property type="entry name" value="Aspartate Aminotransferase, domain 1"/>
    <property type="match status" value="1"/>
</dbReference>
<keyword evidence="4" id="KW-0032">Aminotransferase</keyword>
<comment type="subunit">
    <text evidence="3">Homodimer.</text>
</comment>
<dbReference type="PANTHER" id="PTHR11879:SF14">
    <property type="entry name" value="ASPARTATE AMINOTRANSFERASE"/>
    <property type="match status" value="1"/>
</dbReference>
<evidence type="ECO:0000256" key="4">
    <source>
        <dbReference type="ARBA" id="ARBA00022576"/>
    </source>
</evidence>
<dbReference type="InterPro" id="IPR004839">
    <property type="entry name" value="Aminotransferase_I/II_large"/>
</dbReference>
<evidence type="ECO:0000256" key="2">
    <source>
        <dbReference type="ARBA" id="ARBA00007441"/>
    </source>
</evidence>
<comment type="catalytic activity">
    <reaction evidence="7">
        <text>L-aspartate + 2-oxoglutarate = oxaloacetate + L-glutamate</text>
        <dbReference type="Rhea" id="RHEA:21824"/>
        <dbReference type="ChEBI" id="CHEBI:16452"/>
        <dbReference type="ChEBI" id="CHEBI:16810"/>
        <dbReference type="ChEBI" id="CHEBI:29985"/>
        <dbReference type="ChEBI" id="CHEBI:29991"/>
        <dbReference type="EC" id="2.6.1.1"/>
    </reaction>
</comment>
<keyword evidence="5" id="KW-0808">Transferase</keyword>
<dbReference type="PANTHER" id="PTHR11879">
    <property type="entry name" value="ASPARTATE AMINOTRANSFERASE"/>
    <property type="match status" value="1"/>
</dbReference>
<organism evidence="9 10">
    <name type="scientific">Nyssa sinensis</name>
    <dbReference type="NCBI Taxonomy" id="561372"/>
    <lineage>
        <taxon>Eukaryota</taxon>
        <taxon>Viridiplantae</taxon>
        <taxon>Streptophyta</taxon>
        <taxon>Embryophyta</taxon>
        <taxon>Tracheophyta</taxon>
        <taxon>Spermatophyta</taxon>
        <taxon>Magnoliopsida</taxon>
        <taxon>eudicotyledons</taxon>
        <taxon>Gunneridae</taxon>
        <taxon>Pentapetalae</taxon>
        <taxon>asterids</taxon>
        <taxon>Cornales</taxon>
        <taxon>Nyssaceae</taxon>
        <taxon>Nyssa</taxon>
    </lineage>
</organism>
<dbReference type="Proteomes" id="UP000325577">
    <property type="component" value="Linkage Group LG8"/>
</dbReference>
<dbReference type="InterPro" id="IPR015421">
    <property type="entry name" value="PyrdxlP-dep_Trfase_major"/>
</dbReference>
<evidence type="ECO:0000256" key="6">
    <source>
        <dbReference type="ARBA" id="ARBA00022898"/>
    </source>
</evidence>
<dbReference type="InterPro" id="IPR015424">
    <property type="entry name" value="PyrdxlP-dep_Trfase"/>
</dbReference>
<dbReference type="GO" id="GO:0006520">
    <property type="term" value="P:amino acid metabolic process"/>
    <property type="evidence" value="ECO:0007669"/>
    <property type="project" value="InterPro"/>
</dbReference>
<evidence type="ECO:0000313" key="10">
    <source>
        <dbReference type="Proteomes" id="UP000325577"/>
    </source>
</evidence>
<comment type="cofactor">
    <cofactor evidence="1">
        <name>pyridoxal 5'-phosphate</name>
        <dbReference type="ChEBI" id="CHEBI:597326"/>
    </cofactor>
</comment>
<comment type="similarity">
    <text evidence="2">Belongs to the class-I pyridoxal-phosphate-dependent aminotransferase family.</text>
</comment>
<evidence type="ECO:0000259" key="8">
    <source>
        <dbReference type="Pfam" id="PF00155"/>
    </source>
</evidence>
<dbReference type="SUPFAM" id="SSF53383">
    <property type="entry name" value="PLP-dependent transferases"/>
    <property type="match status" value="1"/>
</dbReference>
<evidence type="ECO:0000256" key="3">
    <source>
        <dbReference type="ARBA" id="ARBA00011738"/>
    </source>
</evidence>
<dbReference type="Pfam" id="PF00155">
    <property type="entry name" value="Aminotran_1_2"/>
    <property type="match status" value="1"/>
</dbReference>
<evidence type="ECO:0000256" key="5">
    <source>
        <dbReference type="ARBA" id="ARBA00022679"/>
    </source>
</evidence>
<proteinExistence type="inferred from homology"/>
<evidence type="ECO:0000313" key="9">
    <source>
        <dbReference type="EMBL" id="KAA8517504.1"/>
    </source>
</evidence>